<protein>
    <recommendedName>
        <fullName evidence="3">Gfd2/YDR514C-like C-terminal domain-containing protein</fullName>
    </recommendedName>
</protein>
<dbReference type="EMBL" id="JAPEUY010000009">
    <property type="protein sequence ID" value="KAJ4370007.1"/>
    <property type="molecule type" value="Genomic_DNA"/>
</dbReference>
<feature type="domain" description="Gfd2/YDR514C-like C-terminal" evidence="3">
    <location>
        <begin position="364"/>
        <end position="566"/>
    </location>
</feature>
<sequence>MASLERLERLRKLVQADVDALPDRAVSPEAPRGSASDNEDSGGVSLDSEQSQTSTVKQSTPAEANTPIKEASAVAPTEDNTERRFVWIKDAESSYNPGHMRPSVAPPKATTQLAAIDPHRGDLVSARHHFTPISALAKYPYKFCNKDHMQSIASAFFDQGKFWEREWDLYVIIYKPRGILLTLTRYYVWGIEPVERVILVRESQVQTLLEEINNHLHLGLWITDHQREEGLVARFPDHPRCLPRYLGRSRSREEYDKMTNNIPSDSYRAAGEPAHAPLNGGTLEEFKQLMEDLNDAQKAKSKAKKEEKRLDRLMKQKTMTDQFKRAQRYLGLRPSVSNATTPSSTLAAIDPMLPTSFGFDQSVVFVCVDVESYERAHHKITEIGVATLDTRELAGVAPGVDGANWRDKIRARHFRINEYRHLVNHEFVTGCPDRFDFGVSTPVNLDDAALHVAACFRAPFGAHHTNGAEDLATLMSKVDPKEKRNIIFLGHDTLTDVRYLQQLGYDPMNAEHIIEALDTAVMYRVWRREQNPTNLGKILYAFDIPGFNLHNAGNDAAFTVQAMLAICVREATIRGSPELERMRSEEKASKLAAAWNEAQQKAMDDVEGWSDTEAEGDGGVPVPLGQGQPHRKPAPSTCHSTTVPSILSVAVTTEEEVVFQKAPHPVTRLPVTIIVATDTEAQVEMVESQ</sequence>
<dbReference type="PANTHER" id="PTHR28083:SF1">
    <property type="entry name" value="GOOD FOR FULL DBP5 ACTIVITY PROTEIN 2"/>
    <property type="match status" value="1"/>
</dbReference>
<evidence type="ECO:0000313" key="5">
    <source>
        <dbReference type="Proteomes" id="UP001140560"/>
    </source>
</evidence>
<evidence type="ECO:0000259" key="3">
    <source>
        <dbReference type="Pfam" id="PF21762"/>
    </source>
</evidence>
<dbReference type="InterPro" id="IPR012337">
    <property type="entry name" value="RNaseH-like_sf"/>
</dbReference>
<organism evidence="4 5">
    <name type="scientific">Neocucurbitaria cava</name>
    <dbReference type="NCBI Taxonomy" id="798079"/>
    <lineage>
        <taxon>Eukaryota</taxon>
        <taxon>Fungi</taxon>
        <taxon>Dikarya</taxon>
        <taxon>Ascomycota</taxon>
        <taxon>Pezizomycotina</taxon>
        <taxon>Dothideomycetes</taxon>
        <taxon>Pleosporomycetidae</taxon>
        <taxon>Pleosporales</taxon>
        <taxon>Pleosporineae</taxon>
        <taxon>Cucurbitariaceae</taxon>
        <taxon>Neocucurbitaria</taxon>
    </lineage>
</organism>
<feature type="region of interest" description="Disordered" evidence="2">
    <location>
        <begin position="15"/>
        <end position="76"/>
    </location>
</feature>
<dbReference type="Proteomes" id="UP001140560">
    <property type="component" value="Unassembled WGS sequence"/>
</dbReference>
<dbReference type="Pfam" id="PF21762">
    <property type="entry name" value="DEDDh_C"/>
    <property type="match status" value="1"/>
</dbReference>
<dbReference type="InterPro" id="IPR048519">
    <property type="entry name" value="Gfd2/YDR514C-like_C"/>
</dbReference>
<evidence type="ECO:0000256" key="1">
    <source>
        <dbReference type="SAM" id="Coils"/>
    </source>
</evidence>
<feature type="region of interest" description="Disordered" evidence="2">
    <location>
        <begin position="609"/>
        <end position="641"/>
    </location>
</feature>
<dbReference type="InterPro" id="IPR040151">
    <property type="entry name" value="Gfd2/YDR514C-like"/>
</dbReference>
<dbReference type="GO" id="GO:0005634">
    <property type="term" value="C:nucleus"/>
    <property type="evidence" value="ECO:0007669"/>
    <property type="project" value="TreeGrafter"/>
</dbReference>
<dbReference type="AlphaFoldDB" id="A0A9W8Y8G8"/>
<keyword evidence="5" id="KW-1185">Reference proteome</keyword>
<dbReference type="PANTHER" id="PTHR28083">
    <property type="entry name" value="GOOD FOR FULL DBP5 ACTIVITY PROTEIN 2"/>
    <property type="match status" value="1"/>
</dbReference>
<keyword evidence="1" id="KW-0175">Coiled coil</keyword>
<feature type="compositionally biased region" description="Polar residues" evidence="2">
    <location>
        <begin position="47"/>
        <end position="63"/>
    </location>
</feature>
<dbReference type="SUPFAM" id="SSF53098">
    <property type="entry name" value="Ribonuclease H-like"/>
    <property type="match status" value="1"/>
</dbReference>
<dbReference type="OrthoDB" id="5953249at2759"/>
<dbReference type="GO" id="GO:0003676">
    <property type="term" value="F:nucleic acid binding"/>
    <property type="evidence" value="ECO:0007669"/>
    <property type="project" value="InterPro"/>
</dbReference>
<proteinExistence type="predicted"/>
<accession>A0A9W8Y8G8</accession>
<dbReference type="Gene3D" id="3.30.420.10">
    <property type="entry name" value="Ribonuclease H-like superfamily/Ribonuclease H"/>
    <property type="match status" value="1"/>
</dbReference>
<reference evidence="4" key="1">
    <citation type="submission" date="2022-10" db="EMBL/GenBank/DDBJ databases">
        <title>Tapping the CABI collections for fungal endophytes: first genome assemblies for Collariella, Neodidymelliopsis, Ascochyta clinopodiicola, Didymella pomorum, Didymosphaeria variabile, Neocosmospora piperis and Neocucurbitaria cava.</title>
        <authorList>
            <person name="Hill R."/>
        </authorList>
    </citation>
    <scope>NUCLEOTIDE SEQUENCE</scope>
    <source>
        <strain evidence="4">IMI 356814</strain>
    </source>
</reference>
<name>A0A9W8Y8G8_9PLEO</name>
<gene>
    <name evidence="4" type="ORF">N0V83_005771</name>
</gene>
<comment type="caution">
    <text evidence="4">The sequence shown here is derived from an EMBL/GenBank/DDBJ whole genome shotgun (WGS) entry which is preliminary data.</text>
</comment>
<evidence type="ECO:0000256" key="2">
    <source>
        <dbReference type="SAM" id="MobiDB-lite"/>
    </source>
</evidence>
<feature type="coiled-coil region" evidence="1">
    <location>
        <begin position="286"/>
        <end position="316"/>
    </location>
</feature>
<dbReference type="InterPro" id="IPR036397">
    <property type="entry name" value="RNaseH_sf"/>
</dbReference>
<evidence type="ECO:0000313" key="4">
    <source>
        <dbReference type="EMBL" id="KAJ4370007.1"/>
    </source>
</evidence>